<sequence>MYFSQITDKLLHDQ</sequence>
<evidence type="ECO:0000313" key="1">
    <source>
        <dbReference type="EMBL" id="JAE07818.1"/>
    </source>
</evidence>
<reference evidence="1" key="2">
    <citation type="journal article" date="2015" name="Data Brief">
        <title>Shoot transcriptome of the giant reed, Arundo donax.</title>
        <authorList>
            <person name="Barrero R.A."/>
            <person name="Guerrero F.D."/>
            <person name="Moolhuijzen P."/>
            <person name="Goolsby J.A."/>
            <person name="Tidwell J."/>
            <person name="Bellgard S.E."/>
            <person name="Bellgard M.I."/>
        </authorList>
    </citation>
    <scope>NUCLEOTIDE SEQUENCE</scope>
    <source>
        <tissue evidence="1">Shoot tissue taken approximately 20 cm above the soil surface</tissue>
    </source>
</reference>
<dbReference type="EMBL" id="GBRH01190078">
    <property type="protein sequence ID" value="JAE07818.1"/>
    <property type="molecule type" value="Transcribed_RNA"/>
</dbReference>
<accession>A0A0A9FHR3</accession>
<proteinExistence type="predicted"/>
<protein>
    <submittedName>
        <fullName evidence="1">Uncharacterized protein</fullName>
    </submittedName>
</protein>
<name>A0A0A9FHR3_ARUDO</name>
<reference evidence="1" key="1">
    <citation type="submission" date="2014-09" db="EMBL/GenBank/DDBJ databases">
        <authorList>
            <person name="Magalhaes I.L.F."/>
            <person name="Oliveira U."/>
            <person name="Santos F.R."/>
            <person name="Vidigal T.H.D.A."/>
            <person name="Brescovit A.D."/>
            <person name="Santos A.J."/>
        </authorList>
    </citation>
    <scope>NUCLEOTIDE SEQUENCE</scope>
    <source>
        <tissue evidence="1">Shoot tissue taken approximately 20 cm above the soil surface</tissue>
    </source>
</reference>
<organism evidence="1">
    <name type="scientific">Arundo donax</name>
    <name type="common">Giant reed</name>
    <name type="synonym">Donax arundinaceus</name>
    <dbReference type="NCBI Taxonomy" id="35708"/>
    <lineage>
        <taxon>Eukaryota</taxon>
        <taxon>Viridiplantae</taxon>
        <taxon>Streptophyta</taxon>
        <taxon>Embryophyta</taxon>
        <taxon>Tracheophyta</taxon>
        <taxon>Spermatophyta</taxon>
        <taxon>Magnoliopsida</taxon>
        <taxon>Liliopsida</taxon>
        <taxon>Poales</taxon>
        <taxon>Poaceae</taxon>
        <taxon>PACMAD clade</taxon>
        <taxon>Arundinoideae</taxon>
        <taxon>Arundineae</taxon>
        <taxon>Arundo</taxon>
    </lineage>
</organism>